<dbReference type="InterPro" id="IPR010131">
    <property type="entry name" value="MdtP/NodT-like"/>
</dbReference>
<feature type="signal peptide" evidence="2">
    <location>
        <begin position="1"/>
        <end position="20"/>
    </location>
</feature>
<comment type="caution">
    <text evidence="4">The sequence shown here is derived from an EMBL/GenBank/DDBJ whole genome shotgun (WGS) entry which is preliminary data.</text>
</comment>
<dbReference type="Pfam" id="PF02321">
    <property type="entry name" value="OEP"/>
    <property type="match status" value="2"/>
</dbReference>
<dbReference type="PANTHER" id="PTHR30203:SF33">
    <property type="entry name" value="BLR4455 PROTEIN"/>
    <property type="match status" value="1"/>
</dbReference>
<dbReference type="RefSeq" id="WP_183363093.1">
    <property type="nucleotide sequence ID" value="NZ_BLXZ01000010.1"/>
</dbReference>
<sequence length="485" mass="52090">MTDRLKKLSLLLALALPALAACTVGPNYVRPEAPVPVAFKEVKGWKLAEPGGTGKLSATWWQLYNDPDLNALEEQVVISNQNLKAAEAQVRQARAIIQEQRAAYFPTLTVGASITRSQRGVTTTNASGGSQSSTVSGTAYSLPFNFSWEADVWGRIRRSVEAASDSYQASEADLAAARLSAQAELAQDYFLLRVQDLQQKLLDETVASYQKAYDLTLNRYKGGVVAKSDLLQAETQLKTARAQAIDLGVQRAQLEHAIALLIGKPASDFALPVRQFTSVVPQIPTGLPSELLERRPDIAGAERRMAAANAQIGVAKAAYYPTVGLSASAGLQSTSFADWFSWPSHFWSVGPVLSQTLFDGGLRRGQNEQVLAAYDQTVANYRQTVLAGFQEVEDNLAALRILEAEALAQEDAVRAAAETVTVALNQYRAGVISYLNVTVAQSTELANRRSAVSILGRRLTASVLLIRALGGGWDAAALADGAKAP</sequence>
<dbReference type="PROSITE" id="PS51257">
    <property type="entry name" value="PROKAR_LIPOPROTEIN"/>
    <property type="match status" value="1"/>
</dbReference>
<keyword evidence="3" id="KW-0175">Coiled coil</keyword>
<keyword evidence="2" id="KW-0472">Membrane</keyword>
<feature type="coiled-coil region" evidence="3">
    <location>
        <begin position="69"/>
        <end position="103"/>
    </location>
</feature>
<dbReference type="GO" id="GO:0015562">
    <property type="term" value="F:efflux transmembrane transporter activity"/>
    <property type="evidence" value="ECO:0007669"/>
    <property type="project" value="InterPro"/>
</dbReference>
<keyword evidence="2" id="KW-1134">Transmembrane beta strand</keyword>
<comment type="similarity">
    <text evidence="1 2">Belongs to the outer membrane factor (OMF) (TC 1.B.17) family.</text>
</comment>
<dbReference type="PANTHER" id="PTHR30203">
    <property type="entry name" value="OUTER MEMBRANE CATION EFFLUX PROTEIN"/>
    <property type="match status" value="1"/>
</dbReference>
<evidence type="ECO:0000313" key="5">
    <source>
        <dbReference type="Proteomes" id="UP000587586"/>
    </source>
</evidence>
<evidence type="ECO:0000256" key="2">
    <source>
        <dbReference type="RuleBase" id="RU362097"/>
    </source>
</evidence>
<keyword evidence="5" id="KW-1185">Reference proteome</keyword>
<dbReference type="InterPro" id="IPR003423">
    <property type="entry name" value="OMP_efflux"/>
</dbReference>
<gene>
    <name evidence="4" type="ORF">GMLC_40570</name>
</gene>
<accession>A0A6V8NCW9</accession>
<evidence type="ECO:0000313" key="4">
    <source>
        <dbReference type="EMBL" id="GFO70478.1"/>
    </source>
</evidence>
<protein>
    <submittedName>
        <fullName evidence="4">Outer membrane efflux lipoprotein</fullName>
    </submittedName>
</protein>
<dbReference type="EMBL" id="BLXZ01000010">
    <property type="protein sequence ID" value="GFO70478.1"/>
    <property type="molecule type" value="Genomic_DNA"/>
</dbReference>
<comment type="subcellular location">
    <subcellularLocation>
        <location evidence="2">Cell membrane</location>
        <topology evidence="2">Lipid-anchor</topology>
    </subcellularLocation>
</comment>
<dbReference type="Gene3D" id="2.20.200.10">
    <property type="entry name" value="Outer membrane efflux proteins (OEP)"/>
    <property type="match status" value="1"/>
</dbReference>
<evidence type="ECO:0000256" key="3">
    <source>
        <dbReference type="SAM" id="Coils"/>
    </source>
</evidence>
<name>A0A6V8NCW9_9BACT</name>
<keyword evidence="2" id="KW-0564">Palmitate</keyword>
<reference evidence="5" key="1">
    <citation type="submission" date="2020-06" db="EMBL/GenBank/DDBJ databases">
        <title>Draft genomic sequecing of Geomonas sp. Red745.</title>
        <authorList>
            <person name="Itoh H."/>
            <person name="Xu Z.X."/>
            <person name="Ushijima N."/>
            <person name="Masuda Y."/>
            <person name="Shiratori Y."/>
            <person name="Senoo K."/>
        </authorList>
    </citation>
    <scope>NUCLEOTIDE SEQUENCE [LARGE SCALE GENOMIC DNA]</scope>
    <source>
        <strain evidence="5">Red745</strain>
    </source>
</reference>
<dbReference type="Proteomes" id="UP000587586">
    <property type="component" value="Unassembled WGS sequence"/>
</dbReference>
<proteinExistence type="inferred from homology"/>
<keyword evidence="2 4" id="KW-0449">Lipoprotein</keyword>
<dbReference type="NCBIfam" id="TIGR01845">
    <property type="entry name" value="outer_NodT"/>
    <property type="match status" value="1"/>
</dbReference>
<dbReference type="Gene3D" id="1.20.1600.10">
    <property type="entry name" value="Outer membrane efflux proteins (OEP)"/>
    <property type="match status" value="1"/>
</dbReference>
<feature type="chain" id="PRO_5028503100" evidence="2">
    <location>
        <begin position="21"/>
        <end position="485"/>
    </location>
</feature>
<evidence type="ECO:0000256" key="1">
    <source>
        <dbReference type="ARBA" id="ARBA00007613"/>
    </source>
</evidence>
<organism evidence="4 5">
    <name type="scientific">Geomonas limicola</name>
    <dbReference type="NCBI Taxonomy" id="2740186"/>
    <lineage>
        <taxon>Bacteria</taxon>
        <taxon>Pseudomonadati</taxon>
        <taxon>Thermodesulfobacteriota</taxon>
        <taxon>Desulfuromonadia</taxon>
        <taxon>Geobacterales</taxon>
        <taxon>Geobacteraceae</taxon>
        <taxon>Geomonas</taxon>
    </lineage>
</organism>
<dbReference type="AlphaFoldDB" id="A0A6V8NCW9"/>
<keyword evidence="2" id="KW-0732">Signal</keyword>
<keyword evidence="2" id="KW-0812">Transmembrane</keyword>
<dbReference type="SUPFAM" id="SSF56954">
    <property type="entry name" value="Outer membrane efflux proteins (OEP)"/>
    <property type="match status" value="1"/>
</dbReference>
<dbReference type="GO" id="GO:0005886">
    <property type="term" value="C:plasma membrane"/>
    <property type="evidence" value="ECO:0007669"/>
    <property type="project" value="UniProtKB-SubCell"/>
</dbReference>